<protein>
    <submittedName>
        <fullName evidence="1">Uncharacterized protein</fullName>
    </submittedName>
</protein>
<evidence type="ECO:0000313" key="2">
    <source>
        <dbReference type="Proteomes" id="UP000009168"/>
    </source>
</evidence>
<dbReference type="KEGG" id="tet:TTHERM_00038850"/>
<reference evidence="2" key="1">
    <citation type="journal article" date="2006" name="PLoS Biol.">
        <title>Macronuclear genome sequence of the ciliate Tetrahymena thermophila, a model eukaryote.</title>
        <authorList>
            <person name="Eisen J.A."/>
            <person name="Coyne R.S."/>
            <person name="Wu M."/>
            <person name="Wu D."/>
            <person name="Thiagarajan M."/>
            <person name="Wortman J.R."/>
            <person name="Badger J.H."/>
            <person name="Ren Q."/>
            <person name="Amedeo P."/>
            <person name="Jones K.M."/>
            <person name="Tallon L.J."/>
            <person name="Delcher A.L."/>
            <person name="Salzberg S.L."/>
            <person name="Silva J.C."/>
            <person name="Haas B.J."/>
            <person name="Majoros W.H."/>
            <person name="Farzad M."/>
            <person name="Carlton J.M."/>
            <person name="Smith R.K. Jr."/>
            <person name="Garg J."/>
            <person name="Pearlman R.E."/>
            <person name="Karrer K.M."/>
            <person name="Sun L."/>
            <person name="Manning G."/>
            <person name="Elde N.C."/>
            <person name="Turkewitz A.P."/>
            <person name="Asai D.J."/>
            <person name="Wilkes D.E."/>
            <person name="Wang Y."/>
            <person name="Cai H."/>
            <person name="Collins K."/>
            <person name="Stewart B.A."/>
            <person name="Lee S.R."/>
            <person name="Wilamowska K."/>
            <person name="Weinberg Z."/>
            <person name="Ruzzo W.L."/>
            <person name="Wloga D."/>
            <person name="Gaertig J."/>
            <person name="Frankel J."/>
            <person name="Tsao C.-C."/>
            <person name="Gorovsky M.A."/>
            <person name="Keeling P.J."/>
            <person name="Waller R.F."/>
            <person name="Patron N.J."/>
            <person name="Cherry J.M."/>
            <person name="Stover N.A."/>
            <person name="Krieger C.J."/>
            <person name="del Toro C."/>
            <person name="Ryder H.F."/>
            <person name="Williamson S.C."/>
            <person name="Barbeau R.A."/>
            <person name="Hamilton E.P."/>
            <person name="Orias E."/>
        </authorList>
    </citation>
    <scope>NUCLEOTIDE SEQUENCE [LARGE SCALE GENOMIC DNA]</scope>
    <source>
        <strain evidence="2">SB210</strain>
    </source>
</reference>
<dbReference type="HOGENOM" id="CLU_491365_0_0_1"/>
<dbReference type="GeneID" id="7840522"/>
<evidence type="ECO:0000313" key="1">
    <source>
        <dbReference type="EMBL" id="EAR86373.2"/>
    </source>
</evidence>
<dbReference type="EMBL" id="GG662720">
    <property type="protein sequence ID" value="EAR86373.2"/>
    <property type="molecule type" value="Genomic_DNA"/>
</dbReference>
<sequence length="611" mass="72256">MCDKQPFNFISGNKLQNLKQILNKYGLMEIENPNIIINQTDVEVKVVSTYTSQIPAKKSLRAIIRYIIRSKIDQLKSKIMIVNFDSKECQMQIKLVNQSEKDPPFQGERFHDKVNTFNKLDDLIEKSKSIEDVEMLKISRQFIEIIYQDGIQRYINLDKIDKIEKKIKNQSNDCKLFTELFCGHKYYSTSKEPCQKGYQFLYIMQTSLQSPSHPRQIIIKIGKTIQPIDIYCNDLFQQYQQKIIFWPLAYFEIPCIEKTLVDKFIHLSLDENKSENRIYLQGEHLHKEFFLLDRNLIEAIYNIIYSGIYTDLYKKDYSQKVNVQSISECLSTIHYQNDSNFIDESIVNALNNQQKSPIKSQQNKEDDESSILSNIKNTTQQNQKVIKQQQDYTDKDNVINKQQNHCNQSQLNNFLSNFTPDQNDYILNNKDEKNQQNQIKIQGQRYQENNQQFFVNNLIEDQKIYGKGNSKVQNQLNDQIVINRQQSVEVSQIDFKHSQKLQSNNNSKNQNLPQYEQKFKDQDLEKYRVKREEKIPHYSYVQQPSIQEQRFDNYQSIPVAPLPPNCTNVQSFSIGEVDQLQHLLEQLNEEMQYLEDFKNEIISKYDKTAKI</sequence>
<organism evidence="1 2">
    <name type="scientific">Tetrahymena thermophila (strain SB210)</name>
    <dbReference type="NCBI Taxonomy" id="312017"/>
    <lineage>
        <taxon>Eukaryota</taxon>
        <taxon>Sar</taxon>
        <taxon>Alveolata</taxon>
        <taxon>Ciliophora</taxon>
        <taxon>Intramacronucleata</taxon>
        <taxon>Oligohymenophorea</taxon>
        <taxon>Hymenostomatida</taxon>
        <taxon>Tetrahymenina</taxon>
        <taxon>Tetrahymenidae</taxon>
        <taxon>Tetrahymena</taxon>
    </lineage>
</organism>
<keyword evidence="2" id="KW-1185">Reference proteome</keyword>
<accession>Q22M34</accession>
<dbReference type="AlphaFoldDB" id="Q22M34"/>
<proteinExistence type="predicted"/>
<dbReference type="InParanoid" id="Q22M34"/>
<gene>
    <name evidence="1" type="ORF">TTHERM_00038850</name>
</gene>
<dbReference type="Proteomes" id="UP000009168">
    <property type="component" value="Unassembled WGS sequence"/>
</dbReference>
<name>Q22M34_TETTS</name>
<dbReference type="RefSeq" id="XP_977186.2">
    <property type="nucleotide sequence ID" value="XM_972093.2"/>
</dbReference>